<accession>A0A9P6C735</accession>
<comment type="caution">
    <text evidence="3">The sequence shown here is derived from an EMBL/GenBank/DDBJ whole genome shotgun (WGS) entry which is preliminary data.</text>
</comment>
<feature type="region of interest" description="Disordered" evidence="1">
    <location>
        <begin position="72"/>
        <end position="151"/>
    </location>
</feature>
<protein>
    <submittedName>
        <fullName evidence="3">Uncharacterized protein</fullName>
    </submittedName>
</protein>
<feature type="compositionally biased region" description="Polar residues" evidence="1">
    <location>
        <begin position="119"/>
        <end position="135"/>
    </location>
</feature>
<feature type="compositionally biased region" description="Polar residues" evidence="1">
    <location>
        <begin position="88"/>
        <end position="99"/>
    </location>
</feature>
<proteinExistence type="predicted"/>
<evidence type="ECO:0000256" key="1">
    <source>
        <dbReference type="SAM" id="MobiDB-lite"/>
    </source>
</evidence>
<organism evidence="3 4">
    <name type="scientific">Macrolepiota fuliginosa MF-IS2</name>
    <dbReference type="NCBI Taxonomy" id="1400762"/>
    <lineage>
        <taxon>Eukaryota</taxon>
        <taxon>Fungi</taxon>
        <taxon>Dikarya</taxon>
        <taxon>Basidiomycota</taxon>
        <taxon>Agaricomycotina</taxon>
        <taxon>Agaricomycetes</taxon>
        <taxon>Agaricomycetidae</taxon>
        <taxon>Agaricales</taxon>
        <taxon>Agaricineae</taxon>
        <taxon>Agaricaceae</taxon>
        <taxon>Macrolepiota</taxon>
    </lineage>
</organism>
<feature type="compositionally biased region" description="Basic and acidic residues" evidence="1">
    <location>
        <begin position="140"/>
        <end position="151"/>
    </location>
</feature>
<sequence length="423" mass="45995">MPPVCDCLQTFLLYITALICKMLSYLRHDQGNSATSDIELGSGAPIIMTTSALGNLTLASHREADIHQTTLATRNPGHRIPTGALQRHATSQSPTTEATNLIGDRSDSPTSTDSDHSSIGNTSIEAQSLDSSMTSIGVEDEGRSLQDESVEDREQVIVDMKDKFDGATAVVPLLDRKVKELSIVRDESDWRRLLSACVGKVTDIKDEGEEGGAKGKVADARVNDGRHDDEVYEDDPIVPAHRGLKLAIEEVEGEEEGEDWSNSRDNLIPHVTDPEAVRIDPSGPTIVIESPTFDQTFYSMLEATEDFVVLMDSMVNSAEDPDSGTGRMGDELSPGVISCTPFDLGYDWFGGAVEEYYRAKTEVYSENANADLLFDDPFSDYYAVGGSGYCGYDGHIGRSPDIVPTQALQRQSVPLNKLTMNAC</sequence>
<evidence type="ECO:0000313" key="4">
    <source>
        <dbReference type="Proteomes" id="UP000807342"/>
    </source>
</evidence>
<reference evidence="3" key="1">
    <citation type="submission" date="2020-11" db="EMBL/GenBank/DDBJ databases">
        <authorList>
            <consortium name="DOE Joint Genome Institute"/>
            <person name="Ahrendt S."/>
            <person name="Riley R."/>
            <person name="Andreopoulos W."/>
            <person name="Labutti K."/>
            <person name="Pangilinan J."/>
            <person name="Ruiz-Duenas F.J."/>
            <person name="Barrasa J.M."/>
            <person name="Sanchez-Garcia M."/>
            <person name="Camarero S."/>
            <person name="Miyauchi S."/>
            <person name="Serrano A."/>
            <person name="Linde D."/>
            <person name="Babiker R."/>
            <person name="Drula E."/>
            <person name="Ayuso-Fernandez I."/>
            <person name="Pacheco R."/>
            <person name="Padilla G."/>
            <person name="Ferreira P."/>
            <person name="Barriuso J."/>
            <person name="Kellner H."/>
            <person name="Castanera R."/>
            <person name="Alfaro M."/>
            <person name="Ramirez L."/>
            <person name="Pisabarro A.G."/>
            <person name="Kuo A."/>
            <person name="Tritt A."/>
            <person name="Lipzen A."/>
            <person name="He G."/>
            <person name="Yan M."/>
            <person name="Ng V."/>
            <person name="Cullen D."/>
            <person name="Martin F."/>
            <person name="Rosso M.-N."/>
            <person name="Henrissat B."/>
            <person name="Hibbett D."/>
            <person name="Martinez A.T."/>
            <person name="Grigoriev I.V."/>
        </authorList>
    </citation>
    <scope>NUCLEOTIDE SEQUENCE</scope>
    <source>
        <strain evidence="3">MF-IS2</strain>
    </source>
</reference>
<feature type="chain" id="PRO_5040281574" evidence="2">
    <location>
        <begin position="21"/>
        <end position="423"/>
    </location>
</feature>
<keyword evidence="4" id="KW-1185">Reference proteome</keyword>
<dbReference type="OrthoDB" id="10683949at2759"/>
<dbReference type="AlphaFoldDB" id="A0A9P6C735"/>
<name>A0A9P6C735_9AGAR</name>
<gene>
    <name evidence="3" type="ORF">P691DRAFT_788471</name>
</gene>
<evidence type="ECO:0000256" key="2">
    <source>
        <dbReference type="SAM" id="SignalP"/>
    </source>
</evidence>
<evidence type="ECO:0000313" key="3">
    <source>
        <dbReference type="EMBL" id="KAF9450788.1"/>
    </source>
</evidence>
<keyword evidence="2" id="KW-0732">Signal</keyword>
<feature type="signal peptide" evidence="2">
    <location>
        <begin position="1"/>
        <end position="20"/>
    </location>
</feature>
<dbReference type="Proteomes" id="UP000807342">
    <property type="component" value="Unassembled WGS sequence"/>
</dbReference>
<dbReference type="EMBL" id="MU151097">
    <property type="protein sequence ID" value="KAF9450788.1"/>
    <property type="molecule type" value="Genomic_DNA"/>
</dbReference>